<keyword evidence="1" id="KW-0540">Nuclease</keyword>
<keyword evidence="2" id="KW-0378">Hydrolase</keyword>
<dbReference type="RefSeq" id="WP_190914040.1">
    <property type="nucleotide sequence ID" value="NZ_JACXIZ010000006.1"/>
</dbReference>
<evidence type="ECO:0000313" key="7">
    <source>
        <dbReference type="Proteomes" id="UP000621560"/>
    </source>
</evidence>
<dbReference type="CDD" id="cd06133">
    <property type="entry name" value="ERI-1_3'hExo_like"/>
    <property type="match status" value="1"/>
</dbReference>
<reference evidence="6" key="1">
    <citation type="submission" date="2020-09" db="EMBL/GenBank/DDBJ databases">
        <title>A novel bacterium of genus Paenibacillus, isolated from South China Sea.</title>
        <authorList>
            <person name="Huang H."/>
            <person name="Mo K."/>
            <person name="Hu Y."/>
        </authorList>
    </citation>
    <scope>NUCLEOTIDE SEQUENCE</scope>
    <source>
        <strain evidence="6">IB182496</strain>
    </source>
</reference>
<dbReference type="InterPro" id="IPR012337">
    <property type="entry name" value="RNaseH-like_sf"/>
</dbReference>
<gene>
    <name evidence="6" type="ORF">IDH44_01600</name>
</gene>
<evidence type="ECO:0000313" key="6">
    <source>
        <dbReference type="EMBL" id="MBD2843873.1"/>
    </source>
</evidence>
<dbReference type="SUPFAM" id="SSF53098">
    <property type="entry name" value="Ribonuclease H-like"/>
    <property type="match status" value="1"/>
</dbReference>
<feature type="region of interest" description="Disordered" evidence="4">
    <location>
        <begin position="246"/>
        <end position="346"/>
    </location>
</feature>
<dbReference type="GO" id="GO:0003676">
    <property type="term" value="F:nucleic acid binding"/>
    <property type="evidence" value="ECO:0007669"/>
    <property type="project" value="InterPro"/>
</dbReference>
<evidence type="ECO:0000256" key="2">
    <source>
        <dbReference type="ARBA" id="ARBA00022801"/>
    </source>
</evidence>
<dbReference type="Gene3D" id="3.30.420.10">
    <property type="entry name" value="Ribonuclease H-like superfamily/Ribonuclease H"/>
    <property type="match status" value="1"/>
</dbReference>
<dbReference type="PANTHER" id="PTHR23044:SF61">
    <property type="entry name" value="3'-5' EXORIBONUCLEASE 1-RELATED"/>
    <property type="match status" value="1"/>
</dbReference>
<dbReference type="InterPro" id="IPR047201">
    <property type="entry name" value="ERI-1_3'hExo-like"/>
</dbReference>
<sequence>MQYIVMDIEFNGRKFASELPMEVIEIGAVRLDEQLRLTGEFSSLIKPRYFAKLNSFIRKKTGIPQEGIDAADNFPKVIGAFRRWLGDAADGKDTVLVTWGGEDLKRIVFDTRMHKLDDSQWLSTPYFDLLKGYLRCKGLTNDVSPEKAMEELGIEASGNAHRALDDAKMTAEIFRAVFDQLDLSQQQHYKDVFTNAKERRFVKQAIRTIRAQKAEPKWETVTEQFLRGKVPLDDARKMAELREVFDAERARPARPAKSQAQAQTETQSKPQPPAQAHAQAQGKSEAQAQALSQSQDQTQSQSQAQSQNQTKSQSLFQSQAPSQSDTQSRPPSQSQPPTSSQSQSSS</sequence>
<evidence type="ECO:0000259" key="5">
    <source>
        <dbReference type="SMART" id="SM00479"/>
    </source>
</evidence>
<dbReference type="Pfam" id="PF00929">
    <property type="entry name" value="RNase_T"/>
    <property type="match status" value="1"/>
</dbReference>
<dbReference type="PANTHER" id="PTHR23044">
    <property type="entry name" value="3'-5' EXONUCLEASE ERI1-RELATED"/>
    <property type="match status" value="1"/>
</dbReference>
<feature type="compositionally biased region" description="Low complexity" evidence="4">
    <location>
        <begin position="274"/>
        <end position="314"/>
    </location>
</feature>
<dbReference type="InterPro" id="IPR036397">
    <property type="entry name" value="RNaseH_sf"/>
</dbReference>
<evidence type="ECO:0000256" key="4">
    <source>
        <dbReference type="SAM" id="MobiDB-lite"/>
    </source>
</evidence>
<dbReference type="SMART" id="SM00479">
    <property type="entry name" value="EXOIII"/>
    <property type="match status" value="1"/>
</dbReference>
<dbReference type="EMBL" id="JACXIZ010000006">
    <property type="protein sequence ID" value="MBD2843873.1"/>
    <property type="molecule type" value="Genomic_DNA"/>
</dbReference>
<dbReference type="Proteomes" id="UP000621560">
    <property type="component" value="Unassembled WGS sequence"/>
</dbReference>
<keyword evidence="3" id="KW-0269">Exonuclease</keyword>
<dbReference type="AlphaFoldDB" id="A0A927GQ07"/>
<organism evidence="6 7">
    <name type="scientific">Paenibacillus sabuli</name>
    <dbReference type="NCBI Taxonomy" id="2772509"/>
    <lineage>
        <taxon>Bacteria</taxon>
        <taxon>Bacillati</taxon>
        <taxon>Bacillota</taxon>
        <taxon>Bacilli</taxon>
        <taxon>Bacillales</taxon>
        <taxon>Paenibacillaceae</taxon>
        <taxon>Paenibacillus</taxon>
    </lineage>
</organism>
<accession>A0A927GQ07</accession>
<feature type="compositionally biased region" description="Low complexity" evidence="4">
    <location>
        <begin position="321"/>
        <end position="346"/>
    </location>
</feature>
<dbReference type="GO" id="GO:0000175">
    <property type="term" value="F:3'-5'-RNA exonuclease activity"/>
    <property type="evidence" value="ECO:0007669"/>
    <property type="project" value="InterPro"/>
</dbReference>
<comment type="caution">
    <text evidence="6">The sequence shown here is derived from an EMBL/GenBank/DDBJ whole genome shotgun (WGS) entry which is preliminary data.</text>
</comment>
<protein>
    <submittedName>
        <fullName evidence="6">DNA polymerase III</fullName>
    </submittedName>
</protein>
<dbReference type="InterPro" id="IPR051274">
    <property type="entry name" value="3-5_Exoribonuclease"/>
</dbReference>
<name>A0A927GQ07_9BACL</name>
<proteinExistence type="predicted"/>
<evidence type="ECO:0000256" key="1">
    <source>
        <dbReference type="ARBA" id="ARBA00022722"/>
    </source>
</evidence>
<keyword evidence="7" id="KW-1185">Reference proteome</keyword>
<evidence type="ECO:0000256" key="3">
    <source>
        <dbReference type="ARBA" id="ARBA00022839"/>
    </source>
</evidence>
<feature type="domain" description="Exonuclease" evidence="5">
    <location>
        <begin position="2"/>
        <end position="183"/>
    </location>
</feature>
<feature type="compositionally biased region" description="Polar residues" evidence="4">
    <location>
        <begin position="258"/>
        <end position="269"/>
    </location>
</feature>
<dbReference type="InterPro" id="IPR013520">
    <property type="entry name" value="Ribonucl_H"/>
</dbReference>